<dbReference type="GO" id="GO:0016837">
    <property type="term" value="F:carbon-oxygen lyase activity, acting on polysaccharides"/>
    <property type="evidence" value="ECO:0007669"/>
    <property type="project" value="InterPro"/>
</dbReference>
<accession>A0A559K4L6</accession>
<evidence type="ECO:0008006" key="3">
    <source>
        <dbReference type="Google" id="ProtNLM"/>
    </source>
</evidence>
<comment type="caution">
    <text evidence="1">The sequence shown here is derived from an EMBL/GenBank/DDBJ whole genome shotgun (WGS) entry which is preliminary data.</text>
</comment>
<proteinExistence type="predicted"/>
<dbReference type="GO" id="GO:0045490">
    <property type="term" value="P:pectin catabolic process"/>
    <property type="evidence" value="ECO:0007669"/>
    <property type="project" value="InterPro"/>
</dbReference>
<dbReference type="GO" id="GO:0042597">
    <property type="term" value="C:periplasmic space"/>
    <property type="evidence" value="ECO:0007669"/>
    <property type="project" value="InterPro"/>
</dbReference>
<keyword evidence="2" id="KW-1185">Reference proteome</keyword>
<dbReference type="EMBL" id="VNJI01000043">
    <property type="protein sequence ID" value="TVY07082.1"/>
    <property type="molecule type" value="Genomic_DNA"/>
</dbReference>
<dbReference type="OrthoDB" id="92725at2"/>
<gene>
    <name evidence="1" type="ORF">FPZ49_25770</name>
</gene>
<dbReference type="RefSeq" id="WP_144852538.1">
    <property type="nucleotide sequence ID" value="NZ_VNJI01000043.1"/>
</dbReference>
<dbReference type="Gene3D" id="1.50.10.20">
    <property type="match status" value="2"/>
</dbReference>
<evidence type="ECO:0000313" key="2">
    <source>
        <dbReference type="Proteomes" id="UP000317036"/>
    </source>
</evidence>
<reference evidence="1 2" key="1">
    <citation type="submission" date="2019-07" db="EMBL/GenBank/DDBJ databases">
        <authorList>
            <person name="Kim J."/>
        </authorList>
    </citation>
    <scope>NUCLEOTIDE SEQUENCE [LARGE SCALE GENOMIC DNA]</scope>
    <source>
        <strain evidence="1 2">JC52</strain>
    </source>
</reference>
<protein>
    <recommendedName>
        <fullName evidence="3">Pectate lyase</fullName>
    </recommendedName>
</protein>
<dbReference type="InterPro" id="IPR010702">
    <property type="entry name" value="Pectate_lyase_2"/>
</dbReference>
<dbReference type="Proteomes" id="UP000317036">
    <property type="component" value="Unassembled WGS sequence"/>
</dbReference>
<organism evidence="1 2">
    <name type="scientific">Paenibacillus cremeus</name>
    <dbReference type="NCBI Taxonomy" id="2163881"/>
    <lineage>
        <taxon>Bacteria</taxon>
        <taxon>Bacillati</taxon>
        <taxon>Bacillota</taxon>
        <taxon>Bacilli</taxon>
        <taxon>Bacillales</taxon>
        <taxon>Paenibacillaceae</taxon>
        <taxon>Paenibacillus</taxon>
    </lineage>
</organism>
<evidence type="ECO:0000313" key="1">
    <source>
        <dbReference type="EMBL" id="TVY07082.1"/>
    </source>
</evidence>
<sequence>MTMNSRGDVFIRAVAQFADTVLEHGKDRYGSAATPLLADGLQVQTLAPVEWSSDGERWIVSNLANQQHLFRTLVGLSRLTGEDKYRHAADEALRYAFQELRYGDLLWWGGHMTFDLADKKKVFASDKGPQHELKCHFPFYEWMHEVDEVETRKYIEAFWDSHITDWSNLEFSRHGKPVEAPEGGVWSRTYAGGEVFFEGRGLTFINAGSDLIYAASMLHKFSGDERPLQWANQLARRYVETRHLKTGLGGYQFSISILPGQRGDRAIEQFGEQLRQHQPIEATLTSFRQLRTILGPAAICKLTLAEKLGSAGEQLGQWAAEDLAAYGRYAYDMHDNTFHPILTNGTRLTGLVMEKDGYYGRKGEAFKSGKGDALLLWSYVLGFRQTEDSFLWSIARNIALDLGLGEIGSAPGQPPALLVESACSDPLAICALLELYRWSEAEPYLAAAEHIGHRVLERTFRNGLFLRSEDLAYVKLDCPEALILLQLAGALSGRLDLVPAYVAGQGFFGAAYDGLGHKTDNDWLYRQTKA</sequence>
<dbReference type="Pfam" id="PF06917">
    <property type="entry name" value="Pectate_lyase_2"/>
    <property type="match status" value="1"/>
</dbReference>
<name>A0A559K4L6_9BACL</name>
<dbReference type="AlphaFoldDB" id="A0A559K4L6"/>